<evidence type="ECO:0000256" key="1">
    <source>
        <dbReference type="SAM" id="Phobius"/>
    </source>
</evidence>
<evidence type="ECO:0000313" key="2">
    <source>
        <dbReference type="EMBL" id="SVD99942.1"/>
    </source>
</evidence>
<dbReference type="EMBL" id="UINC01187292">
    <property type="protein sequence ID" value="SVD99942.1"/>
    <property type="molecule type" value="Genomic_DNA"/>
</dbReference>
<protein>
    <submittedName>
        <fullName evidence="2">Uncharacterized protein</fullName>
    </submittedName>
</protein>
<keyword evidence="1" id="KW-1133">Transmembrane helix</keyword>
<proteinExistence type="predicted"/>
<feature type="non-terminal residue" evidence="2">
    <location>
        <position position="125"/>
    </location>
</feature>
<feature type="transmembrane region" description="Helical" evidence="1">
    <location>
        <begin position="12"/>
        <end position="32"/>
    </location>
</feature>
<accession>A0A382ZWT2</accession>
<keyword evidence="1" id="KW-0472">Membrane</keyword>
<dbReference type="AlphaFoldDB" id="A0A382ZWT2"/>
<name>A0A382ZWT2_9ZZZZ</name>
<organism evidence="2">
    <name type="scientific">marine metagenome</name>
    <dbReference type="NCBI Taxonomy" id="408172"/>
    <lineage>
        <taxon>unclassified sequences</taxon>
        <taxon>metagenomes</taxon>
        <taxon>ecological metagenomes</taxon>
    </lineage>
</organism>
<reference evidence="2" key="1">
    <citation type="submission" date="2018-05" db="EMBL/GenBank/DDBJ databases">
        <authorList>
            <person name="Lanie J.A."/>
            <person name="Ng W.-L."/>
            <person name="Kazmierczak K.M."/>
            <person name="Andrzejewski T.M."/>
            <person name="Davidsen T.M."/>
            <person name="Wayne K.J."/>
            <person name="Tettelin H."/>
            <person name="Glass J.I."/>
            <person name="Rusch D."/>
            <person name="Podicherti R."/>
            <person name="Tsui H.-C.T."/>
            <person name="Winkler M.E."/>
        </authorList>
    </citation>
    <scope>NUCLEOTIDE SEQUENCE</scope>
</reference>
<keyword evidence="1" id="KW-0812">Transmembrane</keyword>
<gene>
    <name evidence="2" type="ORF">METZ01_LOCUS452796</name>
</gene>
<sequence length="125" mass="14547">MNSGKILRRSIFALIVLIAFSYGTVVGAYHLFPFTPIRTAVKYIGDLRTNLEKFPEVTNAYSVDSNSEYSISPFIEYNIETIEYNHDARLNNFDIYRYDYTELDKIERLAYLDFNNGLLSVYSQD</sequence>